<protein>
    <submittedName>
        <fullName evidence="1">Uncharacterized protein</fullName>
    </submittedName>
</protein>
<keyword evidence="2" id="KW-1185">Reference proteome</keyword>
<comment type="caution">
    <text evidence="1">The sequence shown here is derived from an EMBL/GenBank/DDBJ whole genome shotgun (WGS) entry which is preliminary data.</text>
</comment>
<gene>
    <name evidence="1" type="ORF">H0E82_05045</name>
</gene>
<proteinExistence type="predicted"/>
<reference evidence="1 2" key="1">
    <citation type="submission" date="2020-07" db="EMBL/GenBank/DDBJ databases">
        <title>isolation of Luteimonas sp. SJ-16.</title>
        <authorList>
            <person name="Huang X.-X."/>
            <person name="Xu L."/>
            <person name="Sun J.-Q."/>
        </authorList>
    </citation>
    <scope>NUCLEOTIDE SEQUENCE [LARGE SCALE GENOMIC DNA]</scope>
    <source>
        <strain evidence="1 2">SJ-16</strain>
    </source>
</reference>
<name>A0A7Z0QQU1_9GAMM</name>
<dbReference type="Proteomes" id="UP000589896">
    <property type="component" value="Unassembled WGS sequence"/>
</dbReference>
<dbReference type="EMBL" id="JACCJZ010000011">
    <property type="protein sequence ID" value="NYZ62132.1"/>
    <property type="molecule type" value="Genomic_DNA"/>
</dbReference>
<dbReference type="AlphaFoldDB" id="A0A7Z0QQU1"/>
<accession>A0A7Z0QQU1</accession>
<evidence type="ECO:0000313" key="2">
    <source>
        <dbReference type="Proteomes" id="UP000589896"/>
    </source>
</evidence>
<evidence type="ECO:0000313" key="1">
    <source>
        <dbReference type="EMBL" id="NYZ62132.1"/>
    </source>
</evidence>
<dbReference type="RefSeq" id="WP_180544368.1">
    <property type="nucleotide sequence ID" value="NZ_JACCJZ010000011.1"/>
</dbReference>
<organism evidence="1 2">
    <name type="scientific">Luteimonas deserti</name>
    <dbReference type="NCBI Taxonomy" id="2752306"/>
    <lineage>
        <taxon>Bacteria</taxon>
        <taxon>Pseudomonadati</taxon>
        <taxon>Pseudomonadota</taxon>
        <taxon>Gammaproteobacteria</taxon>
        <taxon>Lysobacterales</taxon>
        <taxon>Lysobacteraceae</taxon>
        <taxon>Luteimonas</taxon>
    </lineage>
</organism>
<sequence>MPTSPIARWRSRRRDLRIAGAALVAVYALYLVAANVFLNSSWGDAVVNRKPERYHARWDWAASLYPGHIHARGVVMGGHARTTRWAVASPVAQGRIKLLPLLGREVAFGTIRARDVSVAVRRSATDLPSTVRRGRAPWTFRFDAITTPSLLRLDFFDAHVSGRGKARFAFEKELEGGPMEVGRSTLSMPDATLRVGTVELLRGGRLDFELSIPAHIREQAEGEDKLVLLDAHMRVDGPAPGLDLVARHGDALPIDTAVDSGHLRADLTLHRGVLMPGSRLDWSAPVLSRTAAGEDVRHPLGVALRTADDRILVAARIPEGAGRPPRLHADLRILDRRIGPDDWLRPVRALSGTVAAHWADVPLRWIDVLLDDVDWLSVDGRADVEADLQLHRGQLAAGSRMDLRDTRLRARVLDNLFQGKAHAQLRVADDSGDEILRTRIAIVMERFALAPERAPARTELQGRDLRLDLESTGPIADFHRTLDARLRFEDAEVPDLARYNRYLPGDSARLVGGRGVAGGDLRLDNAGEMIAGRIRVRGQGVRFALGPSRLSGDVVLDSRLTRMERVGRHYTVDSLQVELDGVRLEGGSADAPPWWARVALDDGTLAWGEPFEVSGRGRVDMRDVSVVLGLFADRSAFPRWIGRLVDSGEVQATGRLRVRDNELVFDRVEASNDRIDLRARMRIADGTPDGDLYARWGVLGVGMELVDGERTWHLPGAREWYEGRPALLPPE</sequence>